<organism evidence="1">
    <name type="scientific">hydrothermal vent metagenome</name>
    <dbReference type="NCBI Taxonomy" id="652676"/>
    <lineage>
        <taxon>unclassified sequences</taxon>
        <taxon>metagenomes</taxon>
        <taxon>ecological metagenomes</taxon>
    </lineage>
</organism>
<protein>
    <submittedName>
        <fullName evidence="1">Uncharacterized protein</fullName>
    </submittedName>
</protein>
<sequence>MAVVPYTNSGDTKKEQVAGMFNKISKKY</sequence>
<reference evidence="1" key="1">
    <citation type="submission" date="2018-06" db="EMBL/GenBank/DDBJ databases">
        <authorList>
            <person name="Zhirakovskaya E."/>
        </authorList>
    </citation>
    <scope>NUCLEOTIDE SEQUENCE</scope>
</reference>
<proteinExistence type="predicted"/>
<dbReference type="AlphaFoldDB" id="A0A3B0UWL5"/>
<evidence type="ECO:0000313" key="1">
    <source>
        <dbReference type="EMBL" id="VAW24156.1"/>
    </source>
</evidence>
<gene>
    <name evidence="1" type="ORF">MNBD_BACTEROID01-2649</name>
</gene>
<name>A0A3B0UWL5_9ZZZZ</name>
<accession>A0A3B0UWL5</accession>
<dbReference type="EMBL" id="UOEP01000205">
    <property type="protein sequence ID" value="VAW24156.1"/>
    <property type="molecule type" value="Genomic_DNA"/>
</dbReference>
<feature type="non-terminal residue" evidence="1">
    <location>
        <position position="28"/>
    </location>
</feature>